<dbReference type="EMBL" id="DYXB01000012">
    <property type="protein sequence ID" value="HJF09368.1"/>
    <property type="molecule type" value="Genomic_DNA"/>
</dbReference>
<dbReference type="Proteomes" id="UP001253287">
    <property type="component" value="Unassembled WGS sequence"/>
</dbReference>
<evidence type="ECO:0000313" key="3">
    <source>
        <dbReference type="Proteomes" id="UP000784793"/>
    </source>
</evidence>
<proteinExistence type="predicted"/>
<reference evidence="1" key="2">
    <citation type="submission" date="2021-09" db="EMBL/GenBank/DDBJ databases">
        <authorList>
            <person name="Gilroy R."/>
        </authorList>
    </citation>
    <scope>NUCLEOTIDE SEQUENCE</scope>
    <source>
        <strain evidence="1">CHK194-22301</strain>
    </source>
</reference>
<reference evidence="2" key="3">
    <citation type="submission" date="2023-08" db="EMBL/GenBank/DDBJ databases">
        <title>Lactobacillus from the Female Urinary Tract.</title>
        <authorList>
            <person name="Stegman N."/>
            <person name="Jackson B."/>
            <person name="Steiling M."/>
            <person name="Sedano C."/>
            <person name="Wolfe A."/>
            <person name="Putonti C."/>
        </authorList>
    </citation>
    <scope>NUCLEOTIDE SEQUENCE</scope>
    <source>
        <strain evidence="2">UMB5661</strain>
    </source>
</reference>
<comment type="caution">
    <text evidence="1">The sequence shown here is derived from an EMBL/GenBank/DDBJ whole genome shotgun (WGS) entry which is preliminary data.</text>
</comment>
<sequence>MAKYTEVNKKWNDKNEARKLYINKRSTTKNFILNLAIEDDLEQIEKYIEERRNNL</sequence>
<protein>
    <submittedName>
        <fullName evidence="1">Uncharacterized protein</fullName>
    </submittedName>
</protein>
<dbReference type="Proteomes" id="UP000784793">
    <property type="component" value="Unassembled WGS sequence"/>
</dbReference>
<gene>
    <name evidence="1" type="ORF">K8V23_00975</name>
    <name evidence="2" type="ORF">RON39_05020</name>
</gene>
<name>A0A921K4A2_9LACO</name>
<dbReference type="RefSeq" id="WP_165518613.1">
    <property type="nucleotide sequence ID" value="NZ_CBCRTX010000023.1"/>
</dbReference>
<reference evidence="1" key="1">
    <citation type="journal article" date="2021" name="PeerJ">
        <title>Extensive microbial diversity within the chicken gut microbiome revealed by metagenomics and culture.</title>
        <authorList>
            <person name="Gilroy R."/>
            <person name="Ravi A."/>
            <person name="Getino M."/>
            <person name="Pursley I."/>
            <person name="Horton D.L."/>
            <person name="Alikhan N.F."/>
            <person name="Baker D."/>
            <person name="Gharbi K."/>
            <person name="Hall N."/>
            <person name="Watson M."/>
            <person name="Adriaenssens E.M."/>
            <person name="Foster-Nyarko E."/>
            <person name="Jarju S."/>
            <person name="Secka A."/>
            <person name="Antonio M."/>
            <person name="Oren A."/>
            <person name="Chaudhuri R.R."/>
            <person name="La Ragione R."/>
            <person name="Hildebrand F."/>
            <person name="Pallen M.J."/>
        </authorList>
    </citation>
    <scope>NUCLEOTIDE SEQUENCE</scope>
    <source>
        <strain evidence="1">CHK194-22301</strain>
    </source>
</reference>
<evidence type="ECO:0000313" key="2">
    <source>
        <dbReference type="EMBL" id="MDT9609490.1"/>
    </source>
</evidence>
<dbReference type="AlphaFoldDB" id="A0A921K4A2"/>
<accession>A0A921K4A2</accession>
<organism evidence="1 3">
    <name type="scientific">Lactobacillus crispatus</name>
    <dbReference type="NCBI Taxonomy" id="47770"/>
    <lineage>
        <taxon>Bacteria</taxon>
        <taxon>Bacillati</taxon>
        <taxon>Bacillota</taxon>
        <taxon>Bacilli</taxon>
        <taxon>Lactobacillales</taxon>
        <taxon>Lactobacillaceae</taxon>
        <taxon>Lactobacillus</taxon>
    </lineage>
</organism>
<dbReference type="EMBL" id="JAVTXN010000019">
    <property type="protein sequence ID" value="MDT9609490.1"/>
    <property type="molecule type" value="Genomic_DNA"/>
</dbReference>
<evidence type="ECO:0000313" key="1">
    <source>
        <dbReference type="EMBL" id="HJF09368.1"/>
    </source>
</evidence>